<proteinExistence type="predicted"/>
<keyword evidence="3 6" id="KW-0812">Transmembrane</keyword>
<evidence type="ECO:0000313" key="7">
    <source>
        <dbReference type="EMBL" id="ETX27230.1"/>
    </source>
</evidence>
<evidence type="ECO:0000256" key="2">
    <source>
        <dbReference type="ARBA" id="ARBA00022475"/>
    </source>
</evidence>
<feature type="transmembrane region" description="Helical" evidence="6">
    <location>
        <begin position="371"/>
        <end position="391"/>
    </location>
</feature>
<dbReference type="eggNOG" id="COG2244">
    <property type="taxonomic scope" value="Bacteria"/>
</dbReference>
<dbReference type="STRING" id="1449351.RISW2_15020"/>
<evidence type="ECO:0000313" key="8">
    <source>
        <dbReference type="Proteomes" id="UP000023430"/>
    </source>
</evidence>
<accession>X7F350</accession>
<feature type="transmembrane region" description="Helical" evidence="6">
    <location>
        <begin position="285"/>
        <end position="307"/>
    </location>
</feature>
<dbReference type="EMBL" id="JAME01000037">
    <property type="protein sequence ID" value="ETX27230.1"/>
    <property type="molecule type" value="Genomic_DNA"/>
</dbReference>
<feature type="transmembrane region" description="Helical" evidence="6">
    <location>
        <begin position="121"/>
        <end position="141"/>
    </location>
</feature>
<comment type="subcellular location">
    <subcellularLocation>
        <location evidence="1">Cell membrane</location>
        <topology evidence="1">Multi-pass membrane protein</topology>
    </subcellularLocation>
</comment>
<evidence type="ECO:0000256" key="5">
    <source>
        <dbReference type="ARBA" id="ARBA00023136"/>
    </source>
</evidence>
<feature type="transmembrane region" description="Helical" evidence="6">
    <location>
        <begin position="77"/>
        <end position="100"/>
    </location>
</feature>
<evidence type="ECO:0000256" key="4">
    <source>
        <dbReference type="ARBA" id="ARBA00022989"/>
    </source>
</evidence>
<keyword evidence="2" id="KW-1003">Cell membrane</keyword>
<organism evidence="7 8">
    <name type="scientific">Roseivivax isoporae LMG 25204</name>
    <dbReference type="NCBI Taxonomy" id="1449351"/>
    <lineage>
        <taxon>Bacteria</taxon>
        <taxon>Pseudomonadati</taxon>
        <taxon>Pseudomonadota</taxon>
        <taxon>Alphaproteobacteria</taxon>
        <taxon>Rhodobacterales</taxon>
        <taxon>Roseobacteraceae</taxon>
        <taxon>Roseivivax</taxon>
    </lineage>
</organism>
<feature type="transmembrane region" description="Helical" evidence="6">
    <location>
        <begin position="187"/>
        <end position="207"/>
    </location>
</feature>
<sequence>MAVPVVTTGAGGRIGDGETHVLKARQRVAGSEVLQALTAFFYVMLARGGGTAATLVYTVILVRLLTPEEFGAVSSLWSLALLLVPLATLNLAPVAIRTVVAARQAGDDALAAGFVAFTRRVNLVAAPVAMALFLGIVWLRFPDLLGAATAGIGLTAVAILGMAQVQTGAAIGVALDKAAATQVPRELVRPVMLLAALLVVAAFGLPLSLSGALMLYCATVLVNIALQAHLLREAMAFVTAQPPRIENARSWVATGLFLLPTRMVNDNAKLVMIVAASAVLPLDQVALITVALSVSGLLNFAISSVEISFSAKLSRALHAGDTGRITRFLAVAGGVKVLLCAGMVAVVALLLDPLLALFGTHYAVADDITLILLGIPLVQALFGKADLVLLVHDLRHRIFWIQLVTLLLLPASAALSLLLPGLDATRLTAAGYVCAFGFGYGALWWTARAATGIDTSAPGALLRFLRARRQTPPGDGS</sequence>
<evidence type="ECO:0000256" key="1">
    <source>
        <dbReference type="ARBA" id="ARBA00004651"/>
    </source>
</evidence>
<dbReference type="PANTHER" id="PTHR30250">
    <property type="entry name" value="PST FAMILY PREDICTED COLANIC ACID TRANSPORTER"/>
    <property type="match status" value="1"/>
</dbReference>
<keyword evidence="4 6" id="KW-1133">Transmembrane helix</keyword>
<evidence type="ECO:0000256" key="6">
    <source>
        <dbReference type="SAM" id="Phobius"/>
    </source>
</evidence>
<protein>
    <recommendedName>
        <fullName evidence="9">Polysaccharide biosynthesis protein</fullName>
    </recommendedName>
</protein>
<comment type="caution">
    <text evidence="7">The sequence shown here is derived from an EMBL/GenBank/DDBJ whole genome shotgun (WGS) entry which is preliminary data.</text>
</comment>
<name>X7F350_9RHOB</name>
<feature type="transmembrane region" description="Helical" evidence="6">
    <location>
        <begin position="328"/>
        <end position="351"/>
    </location>
</feature>
<dbReference type="GO" id="GO:0005886">
    <property type="term" value="C:plasma membrane"/>
    <property type="evidence" value="ECO:0007669"/>
    <property type="project" value="UniProtKB-SubCell"/>
</dbReference>
<feature type="transmembrane region" description="Helical" evidence="6">
    <location>
        <begin position="147"/>
        <end position="175"/>
    </location>
</feature>
<evidence type="ECO:0008006" key="9">
    <source>
        <dbReference type="Google" id="ProtNLM"/>
    </source>
</evidence>
<dbReference type="Proteomes" id="UP000023430">
    <property type="component" value="Unassembled WGS sequence"/>
</dbReference>
<dbReference type="PANTHER" id="PTHR30250:SF11">
    <property type="entry name" value="O-ANTIGEN TRANSPORTER-RELATED"/>
    <property type="match status" value="1"/>
</dbReference>
<gene>
    <name evidence="7" type="ORF">RISW2_15020</name>
</gene>
<keyword evidence="8" id="KW-1185">Reference proteome</keyword>
<feature type="transmembrane region" description="Helical" evidence="6">
    <location>
        <begin position="429"/>
        <end position="447"/>
    </location>
</feature>
<feature type="transmembrane region" description="Helical" evidence="6">
    <location>
        <begin position="33"/>
        <end position="57"/>
    </location>
</feature>
<keyword evidence="5 6" id="KW-0472">Membrane</keyword>
<dbReference type="InterPro" id="IPR050833">
    <property type="entry name" value="Poly_Biosynth_Transport"/>
</dbReference>
<evidence type="ECO:0000256" key="3">
    <source>
        <dbReference type="ARBA" id="ARBA00022692"/>
    </source>
</evidence>
<reference evidence="7 8" key="1">
    <citation type="submission" date="2014-01" db="EMBL/GenBank/DDBJ databases">
        <title>Roseivivax isoporae LMG 25204 Genome Sequencing.</title>
        <authorList>
            <person name="Lai Q."/>
            <person name="Li G."/>
            <person name="Shao Z."/>
        </authorList>
    </citation>
    <scope>NUCLEOTIDE SEQUENCE [LARGE SCALE GENOMIC DNA]</scope>
    <source>
        <strain evidence="7 8">LMG 25204</strain>
    </source>
</reference>
<dbReference type="AlphaFoldDB" id="X7F350"/>
<feature type="transmembrane region" description="Helical" evidence="6">
    <location>
        <begin position="398"/>
        <end position="417"/>
    </location>
</feature>